<gene>
    <name evidence="6" type="ORF">FB559_1958</name>
</gene>
<dbReference type="PANTHER" id="PTHR43392:SF2">
    <property type="entry name" value="AAA-TYPE ATPASE FAMILY PROTEIN _ ANKYRIN REPEAT FAMILY PROTEIN"/>
    <property type="match status" value="1"/>
</dbReference>
<dbReference type="SUPFAM" id="SSF51126">
    <property type="entry name" value="Pectin lyase-like"/>
    <property type="match status" value="3"/>
</dbReference>
<dbReference type="InterPro" id="IPR027417">
    <property type="entry name" value="P-loop_NTPase"/>
</dbReference>
<dbReference type="InterPro" id="IPR000641">
    <property type="entry name" value="CbxX/CfxQ"/>
</dbReference>
<evidence type="ECO:0000256" key="3">
    <source>
        <dbReference type="ARBA" id="ARBA00022840"/>
    </source>
</evidence>
<dbReference type="PRINTS" id="PR00819">
    <property type="entry name" value="CBXCFQXSUPER"/>
</dbReference>
<comment type="caution">
    <text evidence="6">The sequence shown here is derived from an EMBL/GenBank/DDBJ whole genome shotgun (WGS) entry which is preliminary data.</text>
</comment>
<organism evidence="6 7">
    <name type="scientific">Actinoallomurus bryophytorum</name>
    <dbReference type="NCBI Taxonomy" id="1490222"/>
    <lineage>
        <taxon>Bacteria</taxon>
        <taxon>Bacillati</taxon>
        <taxon>Actinomycetota</taxon>
        <taxon>Actinomycetes</taxon>
        <taxon>Streptosporangiales</taxon>
        <taxon>Thermomonosporaceae</taxon>
        <taxon>Actinoallomurus</taxon>
    </lineage>
</organism>
<accession>A0A543CHD8</accession>
<evidence type="ECO:0000313" key="7">
    <source>
        <dbReference type="Proteomes" id="UP000316096"/>
    </source>
</evidence>
<dbReference type="Gene3D" id="2.160.20.10">
    <property type="entry name" value="Single-stranded right-handed beta-helix, Pectin lyase-like"/>
    <property type="match status" value="3"/>
</dbReference>
<dbReference type="GO" id="GO:0005524">
    <property type="term" value="F:ATP binding"/>
    <property type="evidence" value="ECO:0007669"/>
    <property type="project" value="UniProtKB-KW"/>
</dbReference>
<feature type="domain" description="AAA+ ATPase" evidence="5">
    <location>
        <begin position="642"/>
        <end position="782"/>
    </location>
</feature>
<dbReference type="AlphaFoldDB" id="A0A543CHD8"/>
<keyword evidence="2" id="KW-0547">Nucleotide-binding</keyword>
<feature type="region of interest" description="Disordered" evidence="4">
    <location>
        <begin position="526"/>
        <end position="589"/>
    </location>
</feature>
<evidence type="ECO:0000313" key="6">
    <source>
        <dbReference type="EMBL" id="TQL96430.1"/>
    </source>
</evidence>
<dbReference type="CDD" id="cd00009">
    <property type="entry name" value="AAA"/>
    <property type="match status" value="2"/>
</dbReference>
<evidence type="ECO:0000259" key="5">
    <source>
        <dbReference type="SMART" id="SM00382"/>
    </source>
</evidence>
<dbReference type="Gene3D" id="3.40.50.300">
    <property type="entry name" value="P-loop containing nucleotide triphosphate hydrolases"/>
    <property type="match status" value="2"/>
</dbReference>
<dbReference type="InterPro" id="IPR039448">
    <property type="entry name" value="Beta_helix"/>
</dbReference>
<dbReference type="InterPro" id="IPR006626">
    <property type="entry name" value="PbH1"/>
</dbReference>
<comment type="similarity">
    <text evidence="1">Belongs to the CbxX/CfxQ family.</text>
</comment>
<evidence type="ECO:0000256" key="2">
    <source>
        <dbReference type="ARBA" id="ARBA00022741"/>
    </source>
</evidence>
<dbReference type="InterPro" id="IPR011050">
    <property type="entry name" value="Pectin_lyase_fold/virulence"/>
</dbReference>
<dbReference type="Pfam" id="PF13229">
    <property type="entry name" value="Beta_helix"/>
    <property type="match status" value="2"/>
</dbReference>
<proteinExistence type="inferred from homology"/>
<dbReference type="InterPro" id="IPR003959">
    <property type="entry name" value="ATPase_AAA_core"/>
</dbReference>
<dbReference type="Proteomes" id="UP000316096">
    <property type="component" value="Unassembled WGS sequence"/>
</dbReference>
<sequence length="1158" mass="120671">MASRLTPTRSILNVSATAADSYRTISDAVAAAGHGDVISIQPGTYTESVVLQREITLSAAGAPGGVRIESRDAPTIRITGESATLSGVVVRHSGEQTSAIEVPTGRLRMDECKVEADSAAALYAHGAAEVNAHGCEFTNPAGAGVIFVEGAEGNLSECTLRDIKASAVVLRTGANPQLTACTITDVEGSGLLAAEQARGTVRDCRIVRAGNPAVAIEGDSSPQLSALVIEECDGVGVLVASGSTPLLEDCAITGAGAQGIALVEGAAPNLRRVEIRESAGYGVHVLDASAGTFTECLVAGSGDAGVLISGGATSSFEALRIEGGGGPGVSVNDAATPTFDELRVDHPAGNGLEVWSGADPRFRRASVTAPGGDGILVTEQGRGLMEDATVTDAGGAGLRVSESGRPELRGCGFIRSGAAAVHVEGGEVDLKEGDISDAHGEGVLVARRASARLSRTRISGCRRAGIEWSAGATGEASECEVGAAGGDGILIHSTEPVTLRDCLVHDNTGAGLRVTTPTDRLEVTRVTSRGNGAEDTYADVRGEARPWDAADLRGDEAEDAEPAGPDLPRDRPAREPREDTATARKAQSGLDLRAGRGALGELLEELNGLVGLGGVKREVATLVRLHQMAARRAAVGLPAPPLSRHLVFTGSPGTGKTTVARLYGRILAELGVIATGQLVEVGRPDLVASVVGGTALKTAERFQQALGGVLFIDEAYTLAASATGGPDFGREAIDTLVKLMEDHRDEVVVIVAGYTHEMRRFLATNPGLASRFSRTIEFADYTPTDLVTIVEGQCRAHDYKLEFETRAALVTHFENMPRDDAFGNGRSARKVFEEMVGRQAYRLAEVADITPVEMIRLLPADLAPPATGGIGAGVGASDTDRVDSLLSELQQMVGLADVKREVGNMVDLLASSRQRIAAGLPAPPLSRHLIFAGPPGTGKTTVARLYGSILAAMGVLQRGQVIEVGRADLVGEYVGHTAQRTSAAFDRARGGVLFIDEAYTLASQSGGGADFGREAIDTLVKLMEDHRDEVVVIAAGYEGEMEKFLGANPGLSSRFSHRVRFADYSTDELVTIVSQHAGTAGYELGSATVAALRSHFAGVARGPSFGNGRYARQVLDEAVTRHARRLRHTESPTVQDLCLLLREDVMGAPAEPEARVGT</sequence>
<dbReference type="EMBL" id="VFOZ01000001">
    <property type="protein sequence ID" value="TQL96430.1"/>
    <property type="molecule type" value="Genomic_DNA"/>
</dbReference>
<dbReference type="RefSeq" id="WP_141955287.1">
    <property type="nucleotide sequence ID" value="NZ_VFOZ01000001.1"/>
</dbReference>
<dbReference type="PANTHER" id="PTHR43392">
    <property type="entry name" value="AAA-TYPE ATPASE FAMILY PROTEIN / ANKYRIN REPEAT FAMILY PROTEIN"/>
    <property type="match status" value="1"/>
</dbReference>
<dbReference type="GO" id="GO:0016887">
    <property type="term" value="F:ATP hydrolysis activity"/>
    <property type="evidence" value="ECO:0007669"/>
    <property type="project" value="InterPro"/>
</dbReference>
<dbReference type="InterPro" id="IPR050773">
    <property type="entry name" value="CbxX/CfxQ_RuBisCO_ESX"/>
</dbReference>
<feature type="domain" description="AAA+ ATPase" evidence="5">
    <location>
        <begin position="925"/>
        <end position="1065"/>
    </location>
</feature>
<dbReference type="InterPro" id="IPR041627">
    <property type="entry name" value="AAA_lid_6"/>
</dbReference>
<dbReference type="FunFam" id="3.40.50.300:FF:000216">
    <property type="entry name" value="Type VII secretion ATPase EccA"/>
    <property type="match status" value="2"/>
</dbReference>
<evidence type="ECO:0000256" key="1">
    <source>
        <dbReference type="ARBA" id="ARBA00010378"/>
    </source>
</evidence>
<dbReference type="SMART" id="SM00710">
    <property type="entry name" value="PbH1"/>
    <property type="match status" value="14"/>
</dbReference>
<dbReference type="Gene3D" id="1.10.8.60">
    <property type="match status" value="2"/>
</dbReference>
<keyword evidence="7" id="KW-1185">Reference proteome</keyword>
<evidence type="ECO:0000256" key="4">
    <source>
        <dbReference type="SAM" id="MobiDB-lite"/>
    </source>
</evidence>
<dbReference type="SMART" id="SM00382">
    <property type="entry name" value="AAA"/>
    <property type="match status" value="2"/>
</dbReference>
<dbReference type="SUPFAM" id="SSF52540">
    <property type="entry name" value="P-loop containing nucleoside triphosphate hydrolases"/>
    <property type="match status" value="2"/>
</dbReference>
<keyword evidence="3" id="KW-0067">ATP-binding</keyword>
<dbReference type="OrthoDB" id="9806903at2"/>
<dbReference type="InterPro" id="IPR012334">
    <property type="entry name" value="Pectin_lyas_fold"/>
</dbReference>
<dbReference type="Pfam" id="PF00004">
    <property type="entry name" value="AAA"/>
    <property type="match status" value="2"/>
</dbReference>
<protein>
    <submittedName>
        <fullName evidence="6">SpoVK/Ycf46/Vps4 family AAA+-type ATPase</fullName>
    </submittedName>
</protein>
<dbReference type="InterPro" id="IPR003593">
    <property type="entry name" value="AAA+_ATPase"/>
</dbReference>
<reference evidence="6 7" key="1">
    <citation type="submission" date="2019-06" db="EMBL/GenBank/DDBJ databases">
        <title>Sequencing the genomes of 1000 actinobacteria strains.</title>
        <authorList>
            <person name="Klenk H.-P."/>
        </authorList>
    </citation>
    <scope>NUCLEOTIDE SEQUENCE [LARGE SCALE GENOMIC DNA]</scope>
    <source>
        <strain evidence="6 7">DSM 102200</strain>
    </source>
</reference>
<feature type="compositionally biased region" description="Basic and acidic residues" evidence="4">
    <location>
        <begin position="538"/>
        <end position="555"/>
    </location>
</feature>
<dbReference type="Pfam" id="PF17866">
    <property type="entry name" value="AAA_lid_6"/>
    <property type="match status" value="2"/>
</dbReference>
<name>A0A543CHD8_9ACTN</name>
<feature type="compositionally biased region" description="Basic and acidic residues" evidence="4">
    <location>
        <begin position="567"/>
        <end position="582"/>
    </location>
</feature>